<dbReference type="Gene3D" id="3.40.1350.10">
    <property type="match status" value="1"/>
</dbReference>
<keyword evidence="3" id="KW-1185">Reference proteome</keyword>
<dbReference type="InterPro" id="IPR011856">
    <property type="entry name" value="tRNA_endonuc-like_dom_sf"/>
</dbReference>
<sequence>MMVVDGGSMRTFDLAQSNSEFAADELARSNIENESVLESILHANPQVLLDETVFIFGRQTSVESGILDLLGLDQYGNLLIFELKIGQSGSGSASEETILSQPQNYAQDLASCTYDRLNDIYQQYREDVASGQWSVSDAATPAQDLASAFEAVFGDTLDPEDFNAAQRIVIVAEQITSQTRQNTRYLLDKGLDMQCAEVQMFESEAAGQTVLGTNTVVDYSLSRVRPERESNPTYPDVARTLAELVSPRLSSVVGTDSSRIVFQDLDGYRPYFASPHPDHPADVRYTLYFRPATWGSVLVAIDYFGDDAGVLDALGQNSDLFAERGFTVKDRSRDRIVVGNWETDSPGVLNDEDFLAEVADEFVKLVETGHEVLVTND</sequence>
<reference evidence="1" key="3">
    <citation type="submission" date="2024-09" db="EMBL/GenBank/DDBJ databases">
        <authorList>
            <person name="Sun Q."/>
        </authorList>
    </citation>
    <scope>NUCLEOTIDE SEQUENCE</scope>
    <source>
        <strain evidence="1">CGMCC 1.12553</strain>
    </source>
</reference>
<name>A0ABD5VUD9_9EURY</name>
<dbReference type="Proteomes" id="UP001596445">
    <property type="component" value="Unassembled WGS sequence"/>
</dbReference>
<dbReference type="AlphaFoldDB" id="A0ABD5VUD9"/>
<evidence type="ECO:0000313" key="3">
    <source>
        <dbReference type="Proteomes" id="UP001596445"/>
    </source>
</evidence>
<evidence type="ECO:0000313" key="1">
    <source>
        <dbReference type="EMBL" id="MFC7056855.1"/>
    </source>
</evidence>
<evidence type="ECO:0008006" key="4">
    <source>
        <dbReference type="Google" id="ProtNLM"/>
    </source>
</evidence>
<accession>A0ABD5VUD9</accession>
<evidence type="ECO:0000313" key="2">
    <source>
        <dbReference type="EMBL" id="MFC7059756.1"/>
    </source>
</evidence>
<reference evidence="1" key="1">
    <citation type="journal article" date="2014" name="Int. J. Syst. Evol. Microbiol.">
        <title>Complete genome sequence of Corynebacterium casei LMG S-19264T (=DSM 44701T), isolated from a smear-ripened cheese.</title>
        <authorList>
            <consortium name="US DOE Joint Genome Institute (JGI-PGF)"/>
            <person name="Walter F."/>
            <person name="Albersmeier A."/>
            <person name="Kalinowski J."/>
            <person name="Ruckert C."/>
        </authorList>
    </citation>
    <scope>NUCLEOTIDE SEQUENCE [LARGE SCALE GENOMIC DNA]</scope>
    <source>
        <strain evidence="1">CGMCC 1.12553</strain>
    </source>
</reference>
<dbReference type="EMBL" id="JBHSZI010000001">
    <property type="protein sequence ID" value="MFC7059756.1"/>
    <property type="molecule type" value="Genomic_DNA"/>
</dbReference>
<dbReference type="EMBL" id="JBHSZI010000001">
    <property type="protein sequence ID" value="MFC7056855.1"/>
    <property type="molecule type" value="Genomic_DNA"/>
</dbReference>
<proteinExistence type="predicted"/>
<organism evidence="1 3">
    <name type="scientific">Halovenus salina</name>
    <dbReference type="NCBI Taxonomy" id="1510225"/>
    <lineage>
        <taxon>Archaea</taxon>
        <taxon>Methanobacteriati</taxon>
        <taxon>Methanobacteriota</taxon>
        <taxon>Stenosarchaea group</taxon>
        <taxon>Halobacteria</taxon>
        <taxon>Halobacteriales</taxon>
        <taxon>Haloarculaceae</taxon>
        <taxon>Halovenus</taxon>
    </lineage>
</organism>
<comment type="caution">
    <text evidence="1">The sequence shown here is derived from an EMBL/GenBank/DDBJ whole genome shotgun (WGS) entry which is preliminary data.</text>
</comment>
<gene>
    <name evidence="1" type="ORF">ACFQQG_00025</name>
    <name evidence="2" type="ORF">ACFQQG_18150</name>
</gene>
<protein>
    <recommendedName>
        <fullName evidence="4">DUF91 domain-containing protein</fullName>
    </recommendedName>
</protein>
<reference evidence="3" key="2">
    <citation type="journal article" date="2019" name="Int. J. Syst. Evol. Microbiol.">
        <title>The Global Catalogue of Microorganisms (GCM) 10K type strain sequencing project: providing services to taxonomists for standard genome sequencing and annotation.</title>
        <authorList>
            <consortium name="The Broad Institute Genomics Platform"/>
            <consortium name="The Broad Institute Genome Sequencing Center for Infectious Disease"/>
            <person name="Wu L."/>
            <person name="Ma J."/>
        </authorList>
    </citation>
    <scope>NUCLEOTIDE SEQUENCE [LARGE SCALE GENOMIC DNA]</scope>
    <source>
        <strain evidence="3">JCM 30072</strain>
    </source>
</reference>